<feature type="transmembrane region" description="Helical" evidence="1">
    <location>
        <begin position="367"/>
        <end position="387"/>
    </location>
</feature>
<dbReference type="Gene3D" id="1.20.1250.20">
    <property type="entry name" value="MFS general substrate transporter like domains"/>
    <property type="match status" value="1"/>
</dbReference>
<evidence type="ECO:0000256" key="1">
    <source>
        <dbReference type="SAM" id="Phobius"/>
    </source>
</evidence>
<sequence length="393" mass="43904">KWGIFYLGGTSIACIVLLCTESMGRKRPLLVSLLLTASGLVLAIFTSDLEIPMISFIFLFGISSTITYVVLFVNALESLPYKLRLPFALFFFTARRVSRSLMNLLALLTHGSLHSLLICERLLFLRLIFDLSRYIDETAAHLLLQEKMYELELLFDKIGKDSDLFPHRSSQQMADELGFREEGDIDMTTKEYSKKVFTSNAVLYIANVVLLVSVVVACVPIVSKRFHLMGIDSTFTSFSFSLFSIPILVALVMCSNRNRFQALTSIELGDGISMLALWSFTEGEVTVCSDSTVYTGVLWWMELVVLVVTEAFSMAVYVIGSVTMVEVVPTRVRTFTVALLYTSSAACAGMVEKIIRMNKVSRFTMEMPIASSMFLAFALLSTLSYSAPARMVR</sequence>
<feature type="transmembrane region" description="Helical" evidence="1">
    <location>
        <begin position="29"/>
        <end position="47"/>
    </location>
</feature>
<comment type="caution">
    <text evidence="2">The sequence shown here is derived from an EMBL/GenBank/DDBJ whole genome shotgun (WGS) entry which is preliminary data.</text>
</comment>
<accession>A0AAN4Z2L3</accession>
<reference evidence="3" key="1">
    <citation type="submission" date="2022-10" db="EMBL/GenBank/DDBJ databases">
        <title>Genome assembly of Pristionchus species.</title>
        <authorList>
            <person name="Yoshida K."/>
            <person name="Sommer R.J."/>
        </authorList>
    </citation>
    <scope>NUCLEOTIDE SEQUENCE [LARGE SCALE GENOMIC DNA]</scope>
    <source>
        <strain evidence="3">RS5460</strain>
    </source>
</reference>
<dbReference type="EMBL" id="BTRK01000001">
    <property type="protein sequence ID" value="GMR32169.1"/>
    <property type="molecule type" value="Genomic_DNA"/>
</dbReference>
<feature type="transmembrane region" description="Helical" evidence="1">
    <location>
        <begin position="234"/>
        <end position="253"/>
    </location>
</feature>
<name>A0AAN4Z2L3_9BILA</name>
<feature type="transmembrane region" description="Helical" evidence="1">
    <location>
        <begin position="298"/>
        <end position="320"/>
    </location>
</feature>
<proteinExistence type="predicted"/>
<organism evidence="2 3">
    <name type="scientific">Pristionchus mayeri</name>
    <dbReference type="NCBI Taxonomy" id="1317129"/>
    <lineage>
        <taxon>Eukaryota</taxon>
        <taxon>Metazoa</taxon>
        <taxon>Ecdysozoa</taxon>
        <taxon>Nematoda</taxon>
        <taxon>Chromadorea</taxon>
        <taxon>Rhabditida</taxon>
        <taxon>Rhabditina</taxon>
        <taxon>Diplogasteromorpha</taxon>
        <taxon>Diplogasteroidea</taxon>
        <taxon>Neodiplogasteridae</taxon>
        <taxon>Pristionchus</taxon>
    </lineage>
</organism>
<feature type="non-terminal residue" evidence="2">
    <location>
        <position position="393"/>
    </location>
</feature>
<keyword evidence="1" id="KW-1133">Transmembrane helix</keyword>
<feature type="transmembrane region" description="Helical" evidence="1">
    <location>
        <begin position="201"/>
        <end position="222"/>
    </location>
</feature>
<protein>
    <submittedName>
        <fullName evidence="2">Uncharacterized protein</fullName>
    </submittedName>
</protein>
<dbReference type="InterPro" id="IPR036259">
    <property type="entry name" value="MFS_trans_sf"/>
</dbReference>
<dbReference type="SUPFAM" id="SSF103473">
    <property type="entry name" value="MFS general substrate transporter"/>
    <property type="match status" value="1"/>
</dbReference>
<keyword evidence="1" id="KW-0812">Transmembrane</keyword>
<evidence type="ECO:0000313" key="3">
    <source>
        <dbReference type="Proteomes" id="UP001328107"/>
    </source>
</evidence>
<dbReference type="AlphaFoldDB" id="A0AAN4Z2L3"/>
<gene>
    <name evidence="2" type="ORF">PMAYCL1PPCAC_02364</name>
</gene>
<keyword evidence="3" id="KW-1185">Reference proteome</keyword>
<dbReference type="Proteomes" id="UP001328107">
    <property type="component" value="Unassembled WGS sequence"/>
</dbReference>
<evidence type="ECO:0000313" key="2">
    <source>
        <dbReference type="EMBL" id="GMR32169.1"/>
    </source>
</evidence>
<feature type="non-terminal residue" evidence="2">
    <location>
        <position position="1"/>
    </location>
</feature>
<feature type="transmembrane region" description="Helical" evidence="1">
    <location>
        <begin position="53"/>
        <end position="76"/>
    </location>
</feature>
<feature type="transmembrane region" description="Helical" evidence="1">
    <location>
        <begin position="6"/>
        <end position="24"/>
    </location>
</feature>
<keyword evidence="1" id="KW-0472">Membrane</keyword>